<feature type="domain" description="RNA polymerase sigma factor 70 region 4 type 2" evidence="7">
    <location>
        <begin position="144"/>
        <end position="192"/>
    </location>
</feature>
<evidence type="ECO:0000256" key="3">
    <source>
        <dbReference type="ARBA" id="ARBA00023015"/>
    </source>
</evidence>
<evidence type="ECO:0000313" key="8">
    <source>
        <dbReference type="EMBL" id="MFD1717721.1"/>
    </source>
</evidence>
<dbReference type="InterPro" id="IPR013249">
    <property type="entry name" value="RNA_pol_sigma70_r4_t2"/>
</dbReference>
<evidence type="ECO:0000256" key="2">
    <source>
        <dbReference type="ARBA" id="ARBA00011344"/>
    </source>
</evidence>
<evidence type="ECO:0000313" key="9">
    <source>
        <dbReference type="Proteomes" id="UP001597277"/>
    </source>
</evidence>
<dbReference type="InterPro" id="IPR014284">
    <property type="entry name" value="RNA_pol_sigma-70_dom"/>
</dbReference>
<dbReference type="Gene3D" id="1.10.1740.10">
    <property type="match status" value="1"/>
</dbReference>
<comment type="subunit">
    <text evidence="2">Interacts transiently with the RNA polymerase catalytic core formed by RpoA, RpoB, RpoC and RpoZ (2 alpha, 1 beta, 1 beta' and 1 omega subunit) to form the RNA polymerase holoenzyme that can initiate transcription.</text>
</comment>
<dbReference type="InterPro" id="IPR036388">
    <property type="entry name" value="WH-like_DNA-bd_sf"/>
</dbReference>
<comment type="similarity">
    <text evidence="1">Belongs to the sigma-70 factor family. ECF subfamily.</text>
</comment>
<dbReference type="InterPro" id="IPR032710">
    <property type="entry name" value="NTF2-like_dom_sf"/>
</dbReference>
<feature type="domain" description="RNA polymerase sigma-70 region 2" evidence="6">
    <location>
        <begin position="22"/>
        <end position="84"/>
    </location>
</feature>
<evidence type="ECO:0000259" key="6">
    <source>
        <dbReference type="Pfam" id="PF04542"/>
    </source>
</evidence>
<dbReference type="GO" id="GO:0003899">
    <property type="term" value="F:DNA-directed RNA polymerase activity"/>
    <property type="evidence" value="ECO:0007669"/>
    <property type="project" value="UniProtKB-EC"/>
</dbReference>
<dbReference type="InterPro" id="IPR013325">
    <property type="entry name" value="RNA_pol_sigma_r2"/>
</dbReference>
<dbReference type="SUPFAM" id="SSF54427">
    <property type="entry name" value="NTF2-like"/>
    <property type="match status" value="1"/>
</dbReference>
<evidence type="ECO:0000259" key="7">
    <source>
        <dbReference type="Pfam" id="PF08281"/>
    </source>
</evidence>
<keyword evidence="4" id="KW-0731">Sigma factor</keyword>
<dbReference type="PANTHER" id="PTHR43133">
    <property type="entry name" value="RNA POLYMERASE ECF-TYPE SIGMA FACTO"/>
    <property type="match status" value="1"/>
</dbReference>
<dbReference type="Gene3D" id="3.10.450.50">
    <property type="match status" value="1"/>
</dbReference>
<keyword evidence="3" id="KW-0805">Transcription regulation</keyword>
<dbReference type="NCBIfam" id="NF006089">
    <property type="entry name" value="PRK08241.1"/>
    <property type="match status" value="1"/>
</dbReference>
<protein>
    <submittedName>
        <fullName evidence="8">RNA polymerase subunit sigma-70</fullName>
        <ecNumber evidence="8">2.7.7.6</ecNumber>
    </submittedName>
</protein>
<dbReference type="Pfam" id="PF04542">
    <property type="entry name" value="Sigma70_r2"/>
    <property type="match status" value="1"/>
</dbReference>
<reference evidence="9" key="1">
    <citation type="journal article" date="2019" name="Int. J. Syst. Evol. Microbiol.">
        <title>The Global Catalogue of Microorganisms (GCM) 10K type strain sequencing project: providing services to taxonomists for standard genome sequencing and annotation.</title>
        <authorList>
            <consortium name="The Broad Institute Genomics Platform"/>
            <consortium name="The Broad Institute Genome Sequencing Center for Infectious Disease"/>
            <person name="Wu L."/>
            <person name="Ma J."/>
        </authorList>
    </citation>
    <scope>NUCLEOTIDE SEQUENCE [LARGE SCALE GENOMIC DNA]</scope>
    <source>
        <strain evidence="9">JCM 17130</strain>
    </source>
</reference>
<organism evidence="8 9">
    <name type="scientific">Georgenia deserti</name>
    <dbReference type="NCBI Taxonomy" id="2093781"/>
    <lineage>
        <taxon>Bacteria</taxon>
        <taxon>Bacillati</taxon>
        <taxon>Actinomycetota</taxon>
        <taxon>Actinomycetes</taxon>
        <taxon>Micrococcales</taxon>
        <taxon>Bogoriellaceae</taxon>
        <taxon>Georgenia</taxon>
    </lineage>
</organism>
<dbReference type="SUPFAM" id="SSF88659">
    <property type="entry name" value="Sigma3 and sigma4 domains of RNA polymerase sigma factors"/>
    <property type="match status" value="1"/>
</dbReference>
<keyword evidence="9" id="KW-1185">Reference proteome</keyword>
<accession>A0ABW4L2M5</accession>
<dbReference type="NCBIfam" id="TIGR02937">
    <property type="entry name" value="sigma70-ECF"/>
    <property type="match status" value="1"/>
</dbReference>
<keyword evidence="8" id="KW-0808">Transferase</keyword>
<dbReference type="EMBL" id="JBHUEE010000003">
    <property type="protein sequence ID" value="MFD1717721.1"/>
    <property type="molecule type" value="Genomic_DNA"/>
</dbReference>
<dbReference type="InterPro" id="IPR039425">
    <property type="entry name" value="RNA_pol_sigma-70-like"/>
</dbReference>
<evidence type="ECO:0000256" key="1">
    <source>
        <dbReference type="ARBA" id="ARBA00010641"/>
    </source>
</evidence>
<dbReference type="SUPFAM" id="SSF88946">
    <property type="entry name" value="Sigma2 domain of RNA polymerase sigma factors"/>
    <property type="match status" value="1"/>
</dbReference>
<keyword evidence="8" id="KW-0548">Nucleotidyltransferase</keyword>
<dbReference type="Pfam" id="PF08281">
    <property type="entry name" value="Sigma70_r4_2"/>
    <property type="match status" value="1"/>
</dbReference>
<sequence length="349" mass="38882">MTGPGKKTGRREALEAELARQRPRLRLHCYQMVGNLDDADDLTQETALRAWRGWQTYRGNSSLTTWLYQIASHACLDHLRRRARERRPHVPASDFPSVPAQVAVPWLQPYTDEAVGLAAGTAERAPGPEDRTLARETVRLTFVAAVQFLPPRQRVALLLRDGLDWPVHRCAETLETSPAAVNSAVQRARARMRDVLGVDPDRWDAGERAGPLVEEYIAAIESADDARIARLLHTEVQVSHAPWAGGNMTDDVVWYGGVDTVLDGWAPILHTDDAPEMILRPVALNGDVGIASWIRGRGAREWETFSLNALRVRDGRVLEISTFGAELFARLGLPPIPPKMGWRQASRPR</sequence>
<gene>
    <name evidence="8" type="ORF">ACFSE6_07740</name>
</gene>
<proteinExistence type="inferred from homology"/>
<evidence type="ECO:0000256" key="5">
    <source>
        <dbReference type="ARBA" id="ARBA00023163"/>
    </source>
</evidence>
<evidence type="ECO:0000256" key="4">
    <source>
        <dbReference type="ARBA" id="ARBA00023082"/>
    </source>
</evidence>
<comment type="caution">
    <text evidence="8">The sequence shown here is derived from an EMBL/GenBank/DDBJ whole genome shotgun (WGS) entry which is preliminary data.</text>
</comment>
<name>A0ABW4L2M5_9MICO</name>
<dbReference type="RefSeq" id="WP_388004570.1">
    <property type="nucleotide sequence ID" value="NZ_JBHUEE010000003.1"/>
</dbReference>
<dbReference type="InterPro" id="IPR007627">
    <property type="entry name" value="RNA_pol_sigma70_r2"/>
</dbReference>
<dbReference type="PANTHER" id="PTHR43133:SF65">
    <property type="entry name" value="ECF RNA POLYMERASE SIGMA FACTOR SIGG"/>
    <property type="match status" value="1"/>
</dbReference>
<dbReference type="Proteomes" id="UP001597277">
    <property type="component" value="Unassembled WGS sequence"/>
</dbReference>
<dbReference type="InterPro" id="IPR013324">
    <property type="entry name" value="RNA_pol_sigma_r3/r4-like"/>
</dbReference>
<dbReference type="EC" id="2.7.7.6" evidence="8"/>
<dbReference type="Gene3D" id="1.10.10.10">
    <property type="entry name" value="Winged helix-like DNA-binding domain superfamily/Winged helix DNA-binding domain"/>
    <property type="match status" value="1"/>
</dbReference>
<keyword evidence="5" id="KW-0804">Transcription</keyword>